<gene>
    <name evidence="5" type="ORF">CHR53_22310</name>
</gene>
<dbReference type="OrthoDB" id="9815829at2"/>
<dbReference type="EMBL" id="CP022572">
    <property type="protein sequence ID" value="AZU63759.1"/>
    <property type="molecule type" value="Genomic_DNA"/>
</dbReference>
<evidence type="ECO:0000259" key="4">
    <source>
        <dbReference type="Pfam" id="PF00535"/>
    </source>
</evidence>
<name>A0A3Q9QX18_9BACI</name>
<dbReference type="Pfam" id="PF00535">
    <property type="entry name" value="Glycos_transf_2"/>
    <property type="match status" value="1"/>
</dbReference>
<dbReference type="InterPro" id="IPR029044">
    <property type="entry name" value="Nucleotide-diphossugar_trans"/>
</dbReference>
<dbReference type="PANTHER" id="PTHR43685:SF5">
    <property type="entry name" value="GLYCOSYLTRANSFERASE EPSE-RELATED"/>
    <property type="match status" value="1"/>
</dbReference>
<dbReference type="KEGG" id="nmk:CHR53_22310"/>
<dbReference type="AlphaFoldDB" id="A0A3Q9QX18"/>
<proteinExistence type="inferred from homology"/>
<accession>A0A3Q9QX18</accession>
<sequence>MNKRVSIIMGIYNCEKTLDDAIRSIEKQTYKNWELVMCDDGSTDHTLEIANQYVKRDERIKLLKNNSNLGLPGTLNKCLQFCNGDYIMRHDGDDIMIESRIERQVTYMDHHNCAACGSGVYLFDDNGVWGIRQPELKPGKHVMILDTPFIHPTVMMKREKLIEVGGYSDNYITKQRLEDYDLWLKFYEKGCSLHNIQEPLIYYREDQNSYKRKSRKFRITETKARLDACRRLNIPYLKRLLAFKPLIIMFIPKASLRKYHVWRAKKGYFNVNIKTQEGIFEKGNG</sequence>
<dbReference type="PANTHER" id="PTHR43685">
    <property type="entry name" value="GLYCOSYLTRANSFERASE"/>
    <property type="match status" value="1"/>
</dbReference>
<organism evidence="5 6">
    <name type="scientific">Neobacillus mesonae</name>
    <dbReference type="NCBI Taxonomy" id="1193713"/>
    <lineage>
        <taxon>Bacteria</taxon>
        <taxon>Bacillati</taxon>
        <taxon>Bacillota</taxon>
        <taxon>Bacilli</taxon>
        <taxon>Bacillales</taxon>
        <taxon>Bacillaceae</taxon>
        <taxon>Neobacillus</taxon>
    </lineage>
</organism>
<evidence type="ECO:0000313" key="6">
    <source>
        <dbReference type="Proteomes" id="UP000282892"/>
    </source>
</evidence>
<comment type="similarity">
    <text evidence="1">Belongs to the glycosyltransferase 2 family.</text>
</comment>
<dbReference type="SUPFAM" id="SSF53448">
    <property type="entry name" value="Nucleotide-diphospho-sugar transferases"/>
    <property type="match status" value="1"/>
</dbReference>
<dbReference type="STRING" id="1193713.GCA_001636315_01356"/>
<feature type="domain" description="Glycosyltransferase 2-like" evidence="4">
    <location>
        <begin position="6"/>
        <end position="156"/>
    </location>
</feature>
<evidence type="ECO:0000256" key="1">
    <source>
        <dbReference type="ARBA" id="ARBA00006739"/>
    </source>
</evidence>
<reference evidence="5 6" key="1">
    <citation type="submission" date="2017-07" db="EMBL/GenBank/DDBJ databases">
        <title>The complete genome sequence of Bacillus mesonae strain H20-5, an efficient strain improving plant abiotic stress resistance.</title>
        <authorList>
            <person name="Kim S.Y."/>
            <person name="Song H."/>
            <person name="Sang M.K."/>
            <person name="Weon H.-Y."/>
            <person name="Song J."/>
        </authorList>
    </citation>
    <scope>NUCLEOTIDE SEQUENCE [LARGE SCALE GENOMIC DNA]</scope>
    <source>
        <strain evidence="5 6">H20-5</strain>
    </source>
</reference>
<protein>
    <submittedName>
        <fullName evidence="5">Glycosyltransferase family 2 protein</fullName>
    </submittedName>
</protein>
<keyword evidence="3 5" id="KW-0808">Transferase</keyword>
<evidence type="ECO:0000256" key="3">
    <source>
        <dbReference type="ARBA" id="ARBA00022679"/>
    </source>
</evidence>
<dbReference type="InterPro" id="IPR050834">
    <property type="entry name" value="Glycosyltransf_2"/>
</dbReference>
<evidence type="ECO:0000256" key="2">
    <source>
        <dbReference type="ARBA" id="ARBA00022676"/>
    </source>
</evidence>
<keyword evidence="2" id="KW-0328">Glycosyltransferase</keyword>
<dbReference type="InterPro" id="IPR001173">
    <property type="entry name" value="Glyco_trans_2-like"/>
</dbReference>
<dbReference type="GO" id="GO:0016757">
    <property type="term" value="F:glycosyltransferase activity"/>
    <property type="evidence" value="ECO:0007669"/>
    <property type="project" value="UniProtKB-KW"/>
</dbReference>
<keyword evidence="6" id="KW-1185">Reference proteome</keyword>
<dbReference type="Proteomes" id="UP000282892">
    <property type="component" value="Chromosome"/>
</dbReference>
<dbReference type="Gene3D" id="3.90.550.10">
    <property type="entry name" value="Spore Coat Polysaccharide Biosynthesis Protein SpsA, Chain A"/>
    <property type="match status" value="1"/>
</dbReference>
<evidence type="ECO:0000313" key="5">
    <source>
        <dbReference type="EMBL" id="AZU63759.1"/>
    </source>
</evidence>
<dbReference type="RefSeq" id="WP_066386528.1">
    <property type="nucleotide sequence ID" value="NZ_CP022572.1"/>
</dbReference>